<keyword evidence="3" id="KW-0804">Transcription</keyword>
<feature type="region of interest" description="Disordered" evidence="5">
    <location>
        <begin position="214"/>
        <end position="239"/>
    </location>
</feature>
<feature type="compositionally biased region" description="Basic and acidic residues" evidence="5">
    <location>
        <begin position="700"/>
        <end position="719"/>
    </location>
</feature>
<evidence type="ECO:0000313" key="7">
    <source>
        <dbReference type="Proteomes" id="UP000261660"/>
    </source>
</evidence>
<dbReference type="GO" id="GO:0006357">
    <property type="term" value="P:regulation of transcription by RNA polymerase II"/>
    <property type="evidence" value="ECO:0007669"/>
    <property type="project" value="TreeGrafter"/>
</dbReference>
<evidence type="ECO:0000256" key="4">
    <source>
        <dbReference type="ARBA" id="ARBA00023242"/>
    </source>
</evidence>
<feature type="compositionally biased region" description="Basic residues" evidence="5">
    <location>
        <begin position="1258"/>
        <end position="1267"/>
    </location>
</feature>
<feature type="compositionally biased region" description="Low complexity" evidence="5">
    <location>
        <begin position="1172"/>
        <end position="1222"/>
    </location>
</feature>
<organism evidence="6 7">
    <name type="scientific">Labrus bergylta</name>
    <name type="common">ballan wrasse</name>
    <dbReference type="NCBI Taxonomy" id="56723"/>
    <lineage>
        <taxon>Eukaryota</taxon>
        <taxon>Metazoa</taxon>
        <taxon>Chordata</taxon>
        <taxon>Craniata</taxon>
        <taxon>Vertebrata</taxon>
        <taxon>Euteleostomi</taxon>
        <taxon>Actinopterygii</taxon>
        <taxon>Neopterygii</taxon>
        <taxon>Teleostei</taxon>
        <taxon>Neoteleostei</taxon>
        <taxon>Acanthomorphata</taxon>
        <taxon>Eupercaria</taxon>
        <taxon>Labriformes</taxon>
        <taxon>Labridae</taxon>
        <taxon>Labrus</taxon>
    </lineage>
</organism>
<dbReference type="InParanoid" id="A0A3Q3EAH8"/>
<feature type="region of interest" description="Disordered" evidence="5">
    <location>
        <begin position="451"/>
        <end position="486"/>
    </location>
</feature>
<dbReference type="PANTHER" id="PTHR21545:SF10">
    <property type="entry name" value="LIGAND-DEPENDENT NUCLEAR RECEPTOR COREPRESSOR-LIKE PROTEIN"/>
    <property type="match status" value="1"/>
</dbReference>
<dbReference type="GO" id="GO:0005634">
    <property type="term" value="C:nucleus"/>
    <property type="evidence" value="ECO:0007669"/>
    <property type="project" value="TreeGrafter"/>
</dbReference>
<feature type="region of interest" description="Disordered" evidence="5">
    <location>
        <begin position="1739"/>
        <end position="1786"/>
    </location>
</feature>
<feature type="compositionally biased region" description="Polar residues" evidence="5">
    <location>
        <begin position="1776"/>
        <end position="1785"/>
    </location>
</feature>
<dbReference type="Pfam" id="PF15090">
    <property type="entry name" value="DUF4553"/>
    <property type="match status" value="1"/>
</dbReference>
<feature type="compositionally biased region" description="Low complexity" evidence="5">
    <location>
        <begin position="214"/>
        <end position="232"/>
    </location>
</feature>
<name>A0A3Q3EAH8_9LABR</name>
<feature type="compositionally biased region" description="Basic and acidic residues" evidence="5">
    <location>
        <begin position="828"/>
        <end position="838"/>
    </location>
</feature>
<feature type="compositionally biased region" description="Low complexity" evidence="5">
    <location>
        <begin position="1154"/>
        <end position="1164"/>
    </location>
</feature>
<dbReference type="Ensembl" id="ENSLBET00000004652.1">
    <property type="protein sequence ID" value="ENSLBEP00000004420.1"/>
    <property type="gene ID" value="ENSLBEG00000003400.1"/>
</dbReference>
<feature type="compositionally biased region" description="Low complexity" evidence="5">
    <location>
        <begin position="1104"/>
        <end position="1139"/>
    </location>
</feature>
<keyword evidence="2" id="KW-0238">DNA-binding</keyword>
<feature type="region of interest" description="Disordered" evidence="5">
    <location>
        <begin position="1391"/>
        <end position="1416"/>
    </location>
</feature>
<keyword evidence="4" id="KW-0539">Nucleus</keyword>
<feature type="compositionally biased region" description="Polar residues" evidence="5">
    <location>
        <begin position="951"/>
        <end position="975"/>
    </location>
</feature>
<dbReference type="InterPro" id="IPR017956">
    <property type="entry name" value="AT_hook_DNA-bd_motif"/>
</dbReference>
<feature type="compositionally biased region" description="Basic residues" evidence="5">
    <location>
        <begin position="1277"/>
        <end position="1287"/>
    </location>
</feature>
<reference evidence="6" key="2">
    <citation type="submission" date="2025-09" db="UniProtKB">
        <authorList>
            <consortium name="Ensembl"/>
        </authorList>
    </citation>
    <scope>IDENTIFICATION</scope>
</reference>
<evidence type="ECO:0000256" key="5">
    <source>
        <dbReference type="SAM" id="MobiDB-lite"/>
    </source>
</evidence>
<reference evidence="6" key="1">
    <citation type="submission" date="2025-08" db="UniProtKB">
        <authorList>
            <consortium name="Ensembl"/>
        </authorList>
    </citation>
    <scope>IDENTIFICATION</scope>
</reference>
<feature type="region of interest" description="Disordered" evidence="5">
    <location>
        <begin position="699"/>
        <end position="719"/>
    </location>
</feature>
<evidence type="ECO:0000256" key="2">
    <source>
        <dbReference type="ARBA" id="ARBA00023125"/>
    </source>
</evidence>
<proteinExistence type="predicted"/>
<evidence type="ECO:0000256" key="1">
    <source>
        <dbReference type="ARBA" id="ARBA00023015"/>
    </source>
</evidence>
<feature type="region of interest" description="Disordered" evidence="5">
    <location>
        <begin position="1052"/>
        <end position="1312"/>
    </location>
</feature>
<feature type="compositionally biased region" description="Basic and acidic residues" evidence="5">
    <location>
        <begin position="1808"/>
        <end position="1817"/>
    </location>
</feature>
<feature type="region of interest" description="Disordered" evidence="5">
    <location>
        <begin position="951"/>
        <end position="1018"/>
    </location>
</feature>
<feature type="compositionally biased region" description="Polar residues" evidence="5">
    <location>
        <begin position="1290"/>
        <end position="1305"/>
    </location>
</feature>
<sequence>MATVQCPRCSAERKGFRRELDSWRHKLIHCVGFESILEGVYGPLLLRDLNLFDDCEPEEVDDWSSDANCSQCSFCNLPLDKNDQVPGATSPLSSPSDYSPCQAPTISESNQSAYKFLQAVFHKKDVSIGCDPNIPLVAQELMKKMIHQFAKEYTSKCLLHTNTNGVITRTSSPLSETTDAPLDLTVSRTLEEKESECEPDGVLDLSKRNSVCSAASSSDHKSSGSLPPSLSEEIGDKGGRGPKCLRSSVLDAVLGTLCPSHSSLLYQILKLAHQENLLLVNHRPVGLTQSICCHCGVNPLDNVNPNAVHLSECKSHSSSSLYSPSINCEHQGLGSTMCHSGDSMSSCNISHYSLAGCKNRASLCSSCSCVQSCKMETCTVLCPKRLHSTSCHSLAVGHISNKMCSFASSPSLSNSSLCASASICCNQHNDCCPCYSNHACVTQDRNTIEVGEGDPPCPVLKREQSPSPPPLSPIPSDIDKKTDERPPSLLHHKQEAEADLMLEDGVVNASNHKAGVDTATEEDQECWSPRSGLDEQNPSGNLLQDVVNRFSEKLETIKPIEKDRPLVSTAVNVTEMEQSKSPITSPNMQFHADAHLTEIITTVLHTGRASDYNLSELFNRHDSKEPKSPNTRSRRRQEVLAAIATPTDDASTRRQTLQIKRDLAKLDQSYSRKKVPLAKRPKLKDESVAVTTLQTSDSNLVKKESKKETENGEPLEDHRFEKGPLNFLMAESDRDKVKEEIQTVIVKEVKIFKAEEKVREISAVENDCTSSGTPILAPELKRKYCDQRSKVEGVQTKAMPVTPTSVKQRGRPCKKFRAISSAGRERKHKEPSDQHSYSEKSLCNGQDFHSPIGERQMCQSHNSKDSRRSKRQIVPPQRFSSYVTEPRKMFFVACFSESIFNLKTRENEDLTTSPMDDQDSKNIELEARDEASQSSPDHSVKQCDHSDNNLNCLSTNPVLPQTAEQDASPTENCSKNPKDGEDVAAKPFGRLRSSPKKQQDSKAVLRTPETPSSSTIKPARCVKSLINSQAQYTSPIKLMFVSPMNDEEGVRYSLKSAGSSSGGPVEEPFDPCEESSWSGVAQKHKSQSAESGTSRGKYISSPLKSATSSARSASSPKSARSPPKSATPSPKSARSAPKSATPPPKSATPPPKSATPMPKSARSPPKSPTSPPKSARSPPKSATSSPKSARSPPKSATSSPKSARSPPKSATSSPKSASSSPKLGFRRSGEGTPTKRLACSEGQRSPGDLLSYHETTPIKRRPGRPKKLGPQIEQRVKRPIGRPRKHKAENSATGSKMESGTSDTSPETEENANKNLKITVVYGRSRRNKRTVSEGFDQLQTELHDAWQEADIKSDLILMHNCKTSSGGIKTASADLPEELNFVSPVKQCAPQSSSKVKCQKRDDSATSRKPGRPAKVKISGISVTVTTVSPRQRKIQINKDTRQSPEVRIREKVRRPEINCSKEPWTINCQSASKMSHTEGAIDTKNESKDKLPIKSVAVRQSMRVRKPSIHFLHAVATSTARSYSHSNALLRRSKQFLLNRASNERRQGEQQSSAQTSGERRKRFGQGRNGISKDLGRVAALSVDSIFSPKETLRWWASSAEEQTTNHELARRIRLVSDTWVSDTGENQGKDMALSSKIATKSNSSSTRKSKHSSVVRTLFDCPPDEPSSCSMQQLCSWFMQTTETQSLAIVKKASSRNPYEVMHFPRTSNKTSICHSPQAERLRKHVKKFAKIVPKSPLQHQRAQRRLKRRNKTHPSTQSCRRSLFSPRLAKGRSNQGAQWRSSRAFGKYQATLSRARTRFLSRKKREEWQERQRNGKNPKGATIGPNGHIVSGMQPESYPSSRSAQNQLFDCLEEGSASTSVGQTQETVDVRKEQNLCSKAWSPEKLKECRVFLRKINSPDNKSPEEEWDSCTVTLDDGSPSAYHFARRQRELVEVVKAVKTERKQSTSRNASSKLAGSAPKLVQEQDKVPTGRQNGRYKSLPRAQSTDQQSPPPAKTVRQSRMRGLTGPRWCDFVFET</sequence>
<dbReference type="InterPro" id="IPR028104">
    <property type="entry name" value="DUF4553"/>
</dbReference>
<feature type="region of interest" description="Disordered" evidence="5">
    <location>
        <begin position="1944"/>
        <end position="2008"/>
    </location>
</feature>
<protein>
    <submittedName>
        <fullName evidence="6">Ligand dependent nuclear receptor corepressor-like</fullName>
    </submittedName>
</protein>
<feature type="compositionally biased region" description="Pro residues" evidence="5">
    <location>
        <begin position="1140"/>
        <end position="1153"/>
    </location>
</feature>
<feature type="region of interest" description="Disordered" evidence="5">
    <location>
        <begin position="1543"/>
        <end position="1573"/>
    </location>
</feature>
<feature type="region of interest" description="Disordered" evidence="5">
    <location>
        <begin position="817"/>
        <end position="879"/>
    </location>
</feature>
<dbReference type="OrthoDB" id="9941983at2759"/>
<feature type="region of interest" description="Disordered" evidence="5">
    <location>
        <begin position="927"/>
        <end position="946"/>
    </location>
</feature>
<feature type="region of interest" description="Disordered" evidence="5">
    <location>
        <begin position="1803"/>
        <end position="1848"/>
    </location>
</feature>
<dbReference type="GeneTree" id="ENSGT00940000162414"/>
<feature type="region of interest" description="Disordered" evidence="5">
    <location>
        <begin position="520"/>
        <end position="540"/>
    </location>
</feature>
<feature type="compositionally biased region" description="Basic and acidic residues" evidence="5">
    <location>
        <begin position="477"/>
        <end position="486"/>
    </location>
</feature>
<feature type="compositionally biased region" description="Basic residues" evidence="5">
    <location>
        <begin position="1745"/>
        <end position="1756"/>
    </location>
</feature>
<evidence type="ECO:0000256" key="3">
    <source>
        <dbReference type="ARBA" id="ARBA00023163"/>
    </source>
</evidence>
<dbReference type="Proteomes" id="UP000261660">
    <property type="component" value="Unplaced"/>
</dbReference>
<keyword evidence="7" id="KW-1185">Reference proteome</keyword>
<evidence type="ECO:0000313" key="6">
    <source>
        <dbReference type="Ensembl" id="ENSLBEP00000004420.1"/>
    </source>
</evidence>
<dbReference type="GO" id="GO:0003677">
    <property type="term" value="F:DNA binding"/>
    <property type="evidence" value="ECO:0007669"/>
    <property type="project" value="UniProtKB-KW"/>
</dbReference>
<dbReference type="PANTHER" id="PTHR21545">
    <property type="entry name" value="TRANSCRIPTION FACTOR MLR1/2"/>
    <property type="match status" value="1"/>
</dbReference>
<keyword evidence="1" id="KW-0805">Transcription regulation</keyword>
<dbReference type="SMART" id="SM00384">
    <property type="entry name" value="AT_hook"/>
    <property type="match status" value="4"/>
</dbReference>
<accession>A0A3Q3EAH8</accession>
<dbReference type="STRING" id="56723.ENSLBEP00000004420"/>